<protein>
    <submittedName>
        <fullName evidence="6">ABC transporter ATP-binding protein</fullName>
    </submittedName>
</protein>
<dbReference type="PROSITE" id="PS00211">
    <property type="entry name" value="ABC_TRANSPORTER_1"/>
    <property type="match status" value="1"/>
</dbReference>
<accession>A0AA96RNF5</accession>
<dbReference type="PROSITE" id="PS50893">
    <property type="entry name" value="ABC_TRANSPORTER_2"/>
    <property type="match status" value="1"/>
</dbReference>
<dbReference type="CDD" id="cd03230">
    <property type="entry name" value="ABC_DR_subfamily_A"/>
    <property type="match status" value="1"/>
</dbReference>
<keyword evidence="2" id="KW-0813">Transport</keyword>
<evidence type="ECO:0000256" key="2">
    <source>
        <dbReference type="ARBA" id="ARBA00022448"/>
    </source>
</evidence>
<organism evidence="6 7">
    <name type="scientific">Paenibacillus roseopurpureus</name>
    <dbReference type="NCBI Taxonomy" id="2918901"/>
    <lineage>
        <taxon>Bacteria</taxon>
        <taxon>Bacillati</taxon>
        <taxon>Bacillota</taxon>
        <taxon>Bacilli</taxon>
        <taxon>Bacillales</taxon>
        <taxon>Paenibacillaceae</taxon>
        <taxon>Paenibacillus</taxon>
    </lineage>
</organism>
<dbReference type="GO" id="GO:0005524">
    <property type="term" value="F:ATP binding"/>
    <property type="evidence" value="ECO:0007669"/>
    <property type="project" value="UniProtKB-KW"/>
</dbReference>
<gene>
    <name evidence="6" type="ORF">MJB10_04480</name>
</gene>
<keyword evidence="4 6" id="KW-0067">ATP-binding</keyword>
<evidence type="ECO:0000313" key="7">
    <source>
        <dbReference type="Proteomes" id="UP001304650"/>
    </source>
</evidence>
<dbReference type="AlphaFoldDB" id="A0AA96RNF5"/>
<dbReference type="InterPro" id="IPR003593">
    <property type="entry name" value="AAA+_ATPase"/>
</dbReference>
<evidence type="ECO:0000256" key="4">
    <source>
        <dbReference type="ARBA" id="ARBA00022840"/>
    </source>
</evidence>
<evidence type="ECO:0000259" key="5">
    <source>
        <dbReference type="PROSITE" id="PS50893"/>
    </source>
</evidence>
<dbReference type="InterPro" id="IPR025302">
    <property type="entry name" value="DrrA1/2-like_C"/>
</dbReference>
<keyword evidence="3" id="KW-0547">Nucleotide-binding</keyword>
<dbReference type="InterPro" id="IPR003439">
    <property type="entry name" value="ABC_transporter-like_ATP-bd"/>
</dbReference>
<dbReference type="KEGG" id="proo:MJB10_04480"/>
<feature type="domain" description="ABC transporter" evidence="5">
    <location>
        <begin position="4"/>
        <end position="229"/>
    </location>
</feature>
<evidence type="ECO:0000313" key="6">
    <source>
        <dbReference type="EMBL" id="WNR45397.1"/>
    </source>
</evidence>
<dbReference type="InterPro" id="IPR027417">
    <property type="entry name" value="P-loop_NTPase"/>
</dbReference>
<dbReference type="EMBL" id="CP130319">
    <property type="protein sequence ID" value="WNR45397.1"/>
    <property type="molecule type" value="Genomic_DNA"/>
</dbReference>
<comment type="similarity">
    <text evidence="1">Belongs to the ABC transporter superfamily.</text>
</comment>
<proteinExistence type="inferred from homology"/>
<keyword evidence="7" id="KW-1185">Reference proteome</keyword>
<dbReference type="GO" id="GO:0016887">
    <property type="term" value="F:ATP hydrolysis activity"/>
    <property type="evidence" value="ECO:0007669"/>
    <property type="project" value="InterPro"/>
</dbReference>
<dbReference type="Pfam" id="PF00005">
    <property type="entry name" value="ABC_tran"/>
    <property type="match status" value="1"/>
</dbReference>
<dbReference type="SUPFAM" id="SSF52540">
    <property type="entry name" value="P-loop containing nucleoside triphosphate hydrolases"/>
    <property type="match status" value="1"/>
</dbReference>
<dbReference type="SMART" id="SM00382">
    <property type="entry name" value="AAA"/>
    <property type="match status" value="1"/>
</dbReference>
<dbReference type="PANTHER" id="PTHR43335:SF11">
    <property type="entry name" value="ABC TRANSPORTER RELATED"/>
    <property type="match status" value="1"/>
</dbReference>
<dbReference type="Pfam" id="PF13732">
    <property type="entry name" value="DrrA1-3_C"/>
    <property type="match status" value="1"/>
</dbReference>
<dbReference type="RefSeq" id="WP_314802110.1">
    <property type="nucleotide sequence ID" value="NZ_CP130319.1"/>
</dbReference>
<sequence length="301" mass="33437">MTLLEAKHLTKRFGTTVAVNGIDFLIAEGRCVALLGPNGAGKTTTLKMLSGLLPPTTGTISFPGLPTQDIREHIGYLPQIPAFYNWMSGLEFLTYVGKLARVDKNELHKRTEALLELVGLKDARNRRIGGYSGGMRQRLGIAQAMIHRPKLLMLDEPVSALDPLGRREVLEMLRIIKRETTILFSTHVLHDAEEICDDVLIMRGGEIALSGSLHALREQYQQPVVSVEADISLEQWRQSIERFPLVDKVAGSGNIARVHVRDLSVGKRELLADLVRCGIAVRKFEAGHTSLEDLFMKVVEE</sequence>
<dbReference type="InterPro" id="IPR017871">
    <property type="entry name" value="ABC_transporter-like_CS"/>
</dbReference>
<reference evidence="6" key="1">
    <citation type="submission" date="2022-02" db="EMBL/GenBank/DDBJ databases">
        <title>Paenibacillus sp. MBLB1832 Whole Genome Shotgun Sequencing.</title>
        <authorList>
            <person name="Hwang C.Y."/>
            <person name="Cho E.-S."/>
            <person name="Seo M.-J."/>
        </authorList>
    </citation>
    <scope>NUCLEOTIDE SEQUENCE</scope>
    <source>
        <strain evidence="6">MBLB1832</strain>
    </source>
</reference>
<name>A0AA96RNF5_9BACL</name>
<dbReference type="Gene3D" id="3.40.50.300">
    <property type="entry name" value="P-loop containing nucleotide triphosphate hydrolases"/>
    <property type="match status" value="1"/>
</dbReference>
<evidence type="ECO:0000256" key="3">
    <source>
        <dbReference type="ARBA" id="ARBA00022741"/>
    </source>
</evidence>
<dbReference type="PANTHER" id="PTHR43335">
    <property type="entry name" value="ABC TRANSPORTER, ATP-BINDING PROTEIN"/>
    <property type="match status" value="1"/>
</dbReference>
<evidence type="ECO:0000256" key="1">
    <source>
        <dbReference type="ARBA" id="ARBA00005417"/>
    </source>
</evidence>
<dbReference type="Proteomes" id="UP001304650">
    <property type="component" value="Chromosome"/>
</dbReference>